<sequence length="149" mass="17513">MDNSYVPATEKELESWMKENCYNFKSYSINGNSIYEGCGIDNSGGLFIWYYTERGKRTVLKYFPSEPEIVEYAFNQIKADKWAKAHCIGFTTSKAEKQELENILKDANIEFFQDEIPYYGLERTVYRTFVLGCNINKTQHLKLKYCKEK</sequence>
<dbReference type="RefSeq" id="WP_150033299.1">
    <property type="nucleotide sequence ID" value="NZ_VWSH01000003.1"/>
</dbReference>
<dbReference type="Proteomes" id="UP000323632">
    <property type="component" value="Unassembled WGS sequence"/>
</dbReference>
<proteinExistence type="predicted"/>
<protein>
    <submittedName>
        <fullName evidence="1">Uncharacterized protein</fullName>
    </submittedName>
</protein>
<keyword evidence="2" id="KW-1185">Reference proteome</keyword>
<evidence type="ECO:0000313" key="2">
    <source>
        <dbReference type="Proteomes" id="UP000323632"/>
    </source>
</evidence>
<dbReference type="AlphaFoldDB" id="A0A5M6CHX3"/>
<name>A0A5M6CHX3_9BACT</name>
<reference evidence="1 2" key="1">
    <citation type="submission" date="2019-09" db="EMBL/GenBank/DDBJ databases">
        <title>Genome sequence and assembly of Taibaiella sp.</title>
        <authorList>
            <person name="Chhetri G."/>
        </authorList>
    </citation>
    <scope>NUCLEOTIDE SEQUENCE [LARGE SCALE GENOMIC DNA]</scope>
    <source>
        <strain evidence="1 2">KVB11</strain>
    </source>
</reference>
<evidence type="ECO:0000313" key="1">
    <source>
        <dbReference type="EMBL" id="KAA5533552.1"/>
    </source>
</evidence>
<dbReference type="EMBL" id="VWSH01000003">
    <property type="protein sequence ID" value="KAA5533552.1"/>
    <property type="molecule type" value="Genomic_DNA"/>
</dbReference>
<accession>A0A5M6CHX3</accession>
<comment type="caution">
    <text evidence="1">The sequence shown here is derived from an EMBL/GenBank/DDBJ whole genome shotgun (WGS) entry which is preliminary data.</text>
</comment>
<organism evidence="1 2">
    <name type="scientific">Taibaiella lutea</name>
    <dbReference type="NCBI Taxonomy" id="2608001"/>
    <lineage>
        <taxon>Bacteria</taxon>
        <taxon>Pseudomonadati</taxon>
        <taxon>Bacteroidota</taxon>
        <taxon>Chitinophagia</taxon>
        <taxon>Chitinophagales</taxon>
        <taxon>Chitinophagaceae</taxon>
        <taxon>Taibaiella</taxon>
    </lineage>
</organism>
<gene>
    <name evidence="1" type="ORF">F0919_13510</name>
</gene>